<comment type="caution">
    <text evidence="2">The sequence shown here is derived from an EMBL/GenBank/DDBJ whole genome shotgun (WGS) entry which is preliminary data.</text>
</comment>
<evidence type="ECO:0000256" key="1">
    <source>
        <dbReference type="SAM" id="Phobius"/>
    </source>
</evidence>
<protein>
    <submittedName>
        <fullName evidence="2">Uncharacterized protein</fullName>
    </submittedName>
</protein>
<sequence length="156" mass="18577">MSISEIIPSSPQISNRIQLVSNSVSEKLLSKFCDVSEFNFNFTQSALWSPPVQRNVFLSSSGKIITEHEMVAKLHSKTNRPRLSFNVSLLVFSKKMLTCLMFTWHWNFTICCRFRSNLFLLIDYRLNNFFFFFFFFFTERILYHNLIITQIYRINI</sequence>
<keyword evidence="3" id="KW-1185">Reference proteome</keyword>
<keyword evidence="1" id="KW-0812">Transmembrane</keyword>
<organism evidence="2 3">
    <name type="scientific">Penstemon smallii</name>
    <dbReference type="NCBI Taxonomy" id="265156"/>
    <lineage>
        <taxon>Eukaryota</taxon>
        <taxon>Viridiplantae</taxon>
        <taxon>Streptophyta</taxon>
        <taxon>Embryophyta</taxon>
        <taxon>Tracheophyta</taxon>
        <taxon>Spermatophyta</taxon>
        <taxon>Magnoliopsida</taxon>
        <taxon>eudicotyledons</taxon>
        <taxon>Gunneridae</taxon>
        <taxon>Pentapetalae</taxon>
        <taxon>asterids</taxon>
        <taxon>lamiids</taxon>
        <taxon>Lamiales</taxon>
        <taxon>Plantaginaceae</taxon>
        <taxon>Cheloneae</taxon>
        <taxon>Penstemon</taxon>
    </lineage>
</organism>
<evidence type="ECO:0000313" key="3">
    <source>
        <dbReference type="Proteomes" id="UP001634393"/>
    </source>
</evidence>
<dbReference type="PANTHER" id="PTHR34287:SF2">
    <property type="match status" value="1"/>
</dbReference>
<proteinExistence type="predicted"/>
<keyword evidence="1" id="KW-0472">Membrane</keyword>
<accession>A0ABD3S6V6</accession>
<feature type="transmembrane region" description="Helical" evidence="1">
    <location>
        <begin position="126"/>
        <end position="143"/>
    </location>
</feature>
<dbReference type="PANTHER" id="PTHR34287">
    <property type="entry name" value="OS06G0551500 PROTEIN-RELATED"/>
    <property type="match status" value="1"/>
</dbReference>
<keyword evidence="1" id="KW-1133">Transmembrane helix</keyword>
<reference evidence="2 3" key="1">
    <citation type="submission" date="2024-12" db="EMBL/GenBank/DDBJ databases">
        <title>The unique morphological basis and parallel evolutionary history of personate flowers in Penstemon.</title>
        <authorList>
            <person name="Depatie T.H."/>
            <person name="Wessinger C.A."/>
        </authorList>
    </citation>
    <scope>NUCLEOTIDE SEQUENCE [LARGE SCALE GENOMIC DNA]</scope>
    <source>
        <strain evidence="2">WTNN_2</strain>
        <tissue evidence="2">Leaf</tissue>
    </source>
</reference>
<dbReference type="Proteomes" id="UP001634393">
    <property type="component" value="Unassembled WGS sequence"/>
</dbReference>
<dbReference type="EMBL" id="JBJXBP010000007">
    <property type="protein sequence ID" value="KAL3820235.1"/>
    <property type="molecule type" value="Genomic_DNA"/>
</dbReference>
<dbReference type="AlphaFoldDB" id="A0ABD3S6V6"/>
<evidence type="ECO:0000313" key="2">
    <source>
        <dbReference type="EMBL" id="KAL3820235.1"/>
    </source>
</evidence>
<name>A0ABD3S6V6_9LAMI</name>
<gene>
    <name evidence="2" type="ORF">ACJIZ3_006140</name>
</gene>
<feature type="transmembrane region" description="Helical" evidence="1">
    <location>
        <begin position="83"/>
        <end position="106"/>
    </location>
</feature>